<feature type="compositionally biased region" description="Polar residues" evidence="1">
    <location>
        <begin position="209"/>
        <end position="219"/>
    </location>
</feature>
<organism evidence="3 4">
    <name type="scientific">Tindallia magadiensis</name>
    <dbReference type="NCBI Taxonomy" id="69895"/>
    <lineage>
        <taxon>Bacteria</taxon>
        <taxon>Bacillati</taxon>
        <taxon>Bacillota</taxon>
        <taxon>Clostridia</taxon>
        <taxon>Peptostreptococcales</taxon>
        <taxon>Tindalliaceae</taxon>
        <taxon>Tindallia</taxon>
    </lineage>
</organism>
<dbReference type="NCBIfam" id="TIGR03934">
    <property type="entry name" value="TQXA_dom"/>
    <property type="match status" value="1"/>
</dbReference>
<feature type="compositionally biased region" description="Basic and acidic residues" evidence="1">
    <location>
        <begin position="225"/>
        <end position="263"/>
    </location>
</feature>
<dbReference type="EMBL" id="FOQA01000001">
    <property type="protein sequence ID" value="SFH47871.1"/>
    <property type="molecule type" value="Genomic_DNA"/>
</dbReference>
<name>A0A1I3AEW3_9FIRM</name>
<dbReference type="NCBIfam" id="TIGR01167">
    <property type="entry name" value="LPXTG_anchor"/>
    <property type="match status" value="1"/>
</dbReference>
<reference evidence="4" key="1">
    <citation type="submission" date="2016-10" db="EMBL/GenBank/DDBJ databases">
        <authorList>
            <person name="Varghese N."/>
            <person name="Submissions S."/>
        </authorList>
    </citation>
    <scope>NUCLEOTIDE SEQUENCE [LARGE SCALE GENOMIC DNA]</scope>
    <source>
        <strain evidence="4">Z-7934</strain>
    </source>
</reference>
<dbReference type="InterPro" id="IPR053110">
    <property type="entry name" value="Ribosomal_L1-TF"/>
</dbReference>
<dbReference type="Pfam" id="PF08341">
    <property type="entry name" value="TED"/>
    <property type="match status" value="1"/>
</dbReference>
<accession>A0A1I3AEW3</accession>
<feature type="compositionally biased region" description="Low complexity" evidence="1">
    <location>
        <begin position="194"/>
        <end position="206"/>
    </location>
</feature>
<dbReference type="PANTHER" id="PTHR48162:SF1">
    <property type="entry name" value="RIBOSOMAL L1 DOMAIN-CONTAINING PROTEIN CG13096"/>
    <property type="match status" value="1"/>
</dbReference>
<evidence type="ECO:0000259" key="2">
    <source>
        <dbReference type="Pfam" id="PF08341"/>
    </source>
</evidence>
<keyword evidence="4" id="KW-1185">Reference proteome</keyword>
<feature type="compositionally biased region" description="Basic and acidic residues" evidence="1">
    <location>
        <begin position="285"/>
        <end position="319"/>
    </location>
</feature>
<dbReference type="Proteomes" id="UP000199287">
    <property type="component" value="Unassembled WGS sequence"/>
</dbReference>
<gene>
    <name evidence="3" type="ORF">SAMN05192551_101135</name>
</gene>
<dbReference type="OrthoDB" id="3265073at2"/>
<dbReference type="STRING" id="69895.SAMN05192551_101135"/>
<feature type="compositionally biased region" description="Acidic residues" evidence="1">
    <location>
        <begin position="264"/>
        <end position="284"/>
    </location>
</feature>
<dbReference type="PANTHER" id="PTHR48162">
    <property type="entry name" value="YALI0A06930P"/>
    <property type="match status" value="1"/>
</dbReference>
<protein>
    <submittedName>
        <fullName evidence="3">LPXTG-motif cell wall anchor domain-containing protein/TQXA domain-containing protein</fullName>
    </submittedName>
</protein>
<proteinExistence type="predicted"/>
<dbReference type="InterPro" id="IPR023849">
    <property type="entry name" value="TQXA_dom"/>
</dbReference>
<sequence length="1513" mass="169838">MRTRKRMYKNMRVSIAFLLILLLSFGSVLPVTAIGDSIEHSKTAEPAKPERIEFQREVDLLLENRPIGSVAFELTENAFEVEVNLFDETSSQWIVDDIRLIGQLGGRKLSDLRETPRGSGIFLVDPWISETGVGSLSIAAEVDLKSIANAEQMPAVTFMESSESGTGNTGGDNSENRSPSGESAESDNNHSDNNDSNNDHNGTSDSTENDSNQSSAQNGSEDESSDTKASEKTSDEKSDDSTNAKDNSEQQETKNEDKESDNKDDTDENEDESSLENENDEDAKDNEKHPHDEDNNKEPEKQQEKKELDHDDQALKENEDKDQEETLDLDKENIEENEEKLLEENVLGPVILEEPMVDLQEVTAYTDFISLMPEEPVAMRQMGLMNSSTQYGYTGDGISGERISMIFTVREGTRNWHWWYGWQWTYTGPIFYVYCIDITTPLSTVEPYSRPTLASYSKLSENQKRRIVNMISHGYQVFGEGSNDNNLEDLRTRTSISNLTEQQAIAGTQYAIWRVTNGTQENRLSQNARDLRDYLLGLDTPNDISPKFNSEPSYRVDNGNLIIEFEYEGNDHDYDIGGGTFGSNLQSLMGTGVIEAIDEIDGAYHVTITQAINNLPENFNELVVRVKGVHYTSQGYVFEPVNTNRQGNYETQPLIDINIDHPNVVESVSIGNLEYRIEVEKHWSVDRENYSTEIESFDGRRFTFGLFDSEGEKINKDGSHWTITVGEEEGDSGNPAVFEPVLPGDYVIKEWIPTGADYDLYDPIGADNRWVEVGSVLFDNNGLAEIEAKNHQLFANLIVRKDFAPQHADGFGSIPGDFPEIRSMGVMEAVEEPEPEGFSFQLFDAEDNLVIVEGKDTFLLGEHNEHRMTFYNLPLGEYRAVEIDMPENYRWVSNGEIELTRSHVNASSPPEAVITNQELYEIEIEKAWEGTWLSMEEAGPFHFRIVRQSSNNEELSFSREKFLDPNEEEYITFNGLYPGTYHIYEEIPNGKPYRFSNSLWESYGSISVNNENDDWVLVGTVTLHDGQNPMNSRVAVTPPAFTTPRLIVTNEEHREISLEILKTVTGEGKPAQEEIPEVPFIVEVMSEMNGELNPPENGVINGPVVFMAPPTESLEGSYRVRDGETDGASKTIIGSMESPGVYQLKEIIPEELQGNYRLTGYRITYHLFNSETPVEIDYPANNEVFDPNMIVELHMVMGNQPVEKIEVEVFNEFFKPTLEVIKEYTDGNEEEVVINLYRVMESEVPEEVEEELIATETTEGLSVIFEVELGEVYRVEEEVPSGYTVAYPDEDIIRISEDHELLRVMNTKIPVLEVVKEYTDGNEEEVVINLYRVMESEVPEEVEEELITTGTTEELSITFEVEIGEVYRIEEIVPGGYTAEYPNGDTVEVGDIVSILSVVNTPVPAGGGGGGGGGGGTITPEIIDTVEIETTDPTVTIDEDPIPLGTPEEVIIDEDPVPLGVPEEPEEVIILDEEIPLGVPVLPQTGESNPLKFYILGFLLIATGYAMRKRITF</sequence>
<dbReference type="RefSeq" id="WP_093368638.1">
    <property type="nucleotide sequence ID" value="NZ_FOQA01000001.1"/>
</dbReference>
<dbReference type="InterPro" id="IPR013552">
    <property type="entry name" value="Thioester_dom"/>
</dbReference>
<feature type="region of interest" description="Disordered" evidence="1">
    <location>
        <begin position="160"/>
        <end position="328"/>
    </location>
</feature>
<evidence type="ECO:0000256" key="1">
    <source>
        <dbReference type="SAM" id="MobiDB-lite"/>
    </source>
</evidence>
<feature type="domain" description="Thioester" evidence="2">
    <location>
        <begin position="433"/>
        <end position="537"/>
    </location>
</feature>
<evidence type="ECO:0000313" key="4">
    <source>
        <dbReference type="Proteomes" id="UP000199287"/>
    </source>
</evidence>
<evidence type="ECO:0000313" key="3">
    <source>
        <dbReference type="EMBL" id="SFH47871.1"/>
    </source>
</evidence>